<name>A0A9D2ET38_9FIRM</name>
<gene>
    <name evidence="1" type="ORF">H9811_09090</name>
</gene>
<protein>
    <submittedName>
        <fullName evidence="1">Uncharacterized protein</fullName>
    </submittedName>
</protein>
<comment type="caution">
    <text evidence="1">The sequence shown here is derived from an EMBL/GenBank/DDBJ whole genome shotgun (WGS) entry which is preliminary data.</text>
</comment>
<evidence type="ECO:0000313" key="1">
    <source>
        <dbReference type="EMBL" id="HIZ42701.1"/>
    </source>
</evidence>
<reference evidence="1" key="2">
    <citation type="submission" date="2021-04" db="EMBL/GenBank/DDBJ databases">
        <authorList>
            <person name="Gilroy R."/>
        </authorList>
    </citation>
    <scope>NUCLEOTIDE SEQUENCE</scope>
    <source>
        <strain evidence="1">ChiSxjej1B13-11774</strain>
    </source>
</reference>
<reference evidence="1" key="1">
    <citation type="journal article" date="2021" name="PeerJ">
        <title>Extensive microbial diversity within the chicken gut microbiome revealed by metagenomics and culture.</title>
        <authorList>
            <person name="Gilroy R."/>
            <person name="Ravi A."/>
            <person name="Getino M."/>
            <person name="Pursley I."/>
            <person name="Horton D.L."/>
            <person name="Alikhan N.F."/>
            <person name="Baker D."/>
            <person name="Gharbi K."/>
            <person name="Hall N."/>
            <person name="Watson M."/>
            <person name="Adriaenssens E.M."/>
            <person name="Foster-Nyarko E."/>
            <person name="Jarju S."/>
            <person name="Secka A."/>
            <person name="Antonio M."/>
            <person name="Oren A."/>
            <person name="Chaudhuri R.R."/>
            <person name="La Ragione R."/>
            <person name="Hildebrand F."/>
            <person name="Pallen M.J."/>
        </authorList>
    </citation>
    <scope>NUCLEOTIDE SEQUENCE</scope>
    <source>
        <strain evidence="1">ChiSxjej1B13-11774</strain>
    </source>
</reference>
<dbReference type="Proteomes" id="UP000824048">
    <property type="component" value="Unassembled WGS sequence"/>
</dbReference>
<evidence type="ECO:0000313" key="2">
    <source>
        <dbReference type="Proteomes" id="UP000824048"/>
    </source>
</evidence>
<organism evidence="1 2">
    <name type="scientific">Candidatus Gemmiger excrementigallinarum</name>
    <dbReference type="NCBI Taxonomy" id="2838609"/>
    <lineage>
        <taxon>Bacteria</taxon>
        <taxon>Bacillati</taxon>
        <taxon>Bacillota</taxon>
        <taxon>Clostridia</taxon>
        <taxon>Eubacteriales</taxon>
        <taxon>Gemmiger</taxon>
    </lineage>
</organism>
<dbReference type="AlphaFoldDB" id="A0A9D2ET38"/>
<proteinExistence type="predicted"/>
<sequence>MFWNDDWSKGSESWNKGCNMNLPAAYRAVDKVLDTLDFNALFAGFHKYKYALCTGSEICLDGKMIPGQDLFRGNTAIEYNGEYLAIWNMEADPVEDAEVLAYLLVHEMFHCHQRAHGEKRYPSDLALLNYPGDIENFQKKYNENLCLADSFEKNDEKSLRKFAWIRNMRMRLCTDVVQQELEAETIEGMAEYVGLKALQSINRKKFANVTSDYIQKLRAQDRLLFDVRRISYYSGALCNLCLDNHGMEIRNDFASKLTVYEQNPIAFDDAPITIKHYDFVSSCYAEMIVERERVVTECIENWEYTACNALICGYDPMNMFRVGIFIYCKYFVCLNVNGTVQTIHTSVVLQLDENSNQTIVGYYCVKQHG</sequence>
<dbReference type="EMBL" id="DXBP01000053">
    <property type="protein sequence ID" value="HIZ42701.1"/>
    <property type="molecule type" value="Genomic_DNA"/>
</dbReference>
<accession>A0A9D2ET38</accession>